<organism evidence="1 2">
    <name type="scientific">Paenibacillus durus ATCC 35681</name>
    <dbReference type="NCBI Taxonomy" id="1333534"/>
    <lineage>
        <taxon>Bacteria</taxon>
        <taxon>Bacillati</taxon>
        <taxon>Bacillota</taxon>
        <taxon>Bacilli</taxon>
        <taxon>Bacillales</taxon>
        <taxon>Paenibacillaceae</taxon>
        <taxon>Paenibacillus</taxon>
    </lineage>
</organism>
<accession>A0A0F7FAK6</accession>
<sequence length="81" mass="9317">MTCRIRAGYIYSSKDKKYQSKEMIKVCKPADGYDPRVGTAIYILSMSLLNRFIFHRLACITIFFSAGDKIRRALYLGKSLL</sequence>
<reference evidence="1 2" key="2">
    <citation type="journal article" date="2016" name="Genome Announc.">
        <title>Genome Sequence of a Gram-Positive Diazotroph, Paenibacillus durus Type Strain ATCC 35681.</title>
        <authorList>
            <person name="Halim M.A."/>
            <person name="Rahman A.Y."/>
            <person name="Sim K.S."/>
            <person name="Yam H.C."/>
            <person name="Rahim A.A."/>
            <person name="Ghazali A.H."/>
            <person name="Najimudin N."/>
        </authorList>
    </citation>
    <scope>NUCLEOTIDE SEQUENCE [LARGE SCALE GENOMIC DNA]</scope>
    <source>
        <strain evidence="1 2">ATCC 35681</strain>
    </source>
</reference>
<dbReference type="Proteomes" id="UP000034189">
    <property type="component" value="Chromosome"/>
</dbReference>
<gene>
    <name evidence="1" type="ORF">VK70_14495</name>
</gene>
<dbReference type="PATRIC" id="fig|1333534.5.peg.3194"/>
<protein>
    <submittedName>
        <fullName evidence="1">Uncharacterized protein</fullName>
    </submittedName>
</protein>
<evidence type="ECO:0000313" key="1">
    <source>
        <dbReference type="EMBL" id="AKG35635.1"/>
    </source>
</evidence>
<dbReference type="AlphaFoldDB" id="A0A0F7FAK6"/>
<dbReference type="EMBL" id="CP011114">
    <property type="protein sequence ID" value="AKG35635.1"/>
    <property type="molecule type" value="Genomic_DNA"/>
</dbReference>
<proteinExistence type="predicted"/>
<name>A0A0F7FAK6_PAEDU</name>
<evidence type="ECO:0000313" key="2">
    <source>
        <dbReference type="Proteomes" id="UP000034189"/>
    </source>
</evidence>
<reference evidence="1 2" key="1">
    <citation type="submission" date="2015-03" db="EMBL/GenBank/DDBJ databases">
        <authorList>
            <person name="Abdul Halim M."/>
        </authorList>
    </citation>
    <scope>NUCLEOTIDE SEQUENCE [LARGE SCALE GENOMIC DNA]</scope>
    <source>
        <strain evidence="1 2">ATCC 35681</strain>
    </source>
</reference>
<dbReference type="HOGENOM" id="CLU_2570545_0_0_9"/>